<name>A0A0M6YBC8_9HYPH</name>
<dbReference type="Proteomes" id="UP000048926">
    <property type="component" value="Unassembled WGS sequence"/>
</dbReference>
<gene>
    <name evidence="2" type="ORF">LAL4801_05283</name>
</gene>
<dbReference type="AlphaFoldDB" id="A0A0M6YBC8"/>
<dbReference type="OrthoDB" id="7859988at2"/>
<dbReference type="GO" id="GO:0046914">
    <property type="term" value="F:transition metal ion binding"/>
    <property type="evidence" value="ECO:0007669"/>
    <property type="project" value="InterPro"/>
</dbReference>
<dbReference type="InterPro" id="IPR007167">
    <property type="entry name" value="Fe-transptr_FeoA-like"/>
</dbReference>
<sequence length="122" mass="12881">MSETILQTESGQITPPPTANGADVLTLAHAVPGKAYHVVCLGETRHSRMELLAAGLAPDTVINLLRGNGLRPRIVACGDIRAAIGVDLALSVHLSPCDCGCGCDSNRQKEQGHEQVFRGRDV</sequence>
<protein>
    <recommendedName>
        <fullName evidence="1">Ferrous iron transporter FeoA-like domain-containing protein</fullName>
    </recommendedName>
</protein>
<proteinExistence type="predicted"/>
<dbReference type="EMBL" id="CXST01000004">
    <property type="protein sequence ID" value="CTQ46823.1"/>
    <property type="molecule type" value="Genomic_DNA"/>
</dbReference>
<feature type="domain" description="Ferrous iron transporter FeoA-like" evidence="1">
    <location>
        <begin position="26"/>
        <end position="90"/>
    </location>
</feature>
<evidence type="ECO:0000313" key="2">
    <source>
        <dbReference type="EMBL" id="CTQ46823.1"/>
    </source>
</evidence>
<evidence type="ECO:0000313" key="3">
    <source>
        <dbReference type="Proteomes" id="UP000048926"/>
    </source>
</evidence>
<accession>A0A0M6YBC8</accession>
<dbReference type="Pfam" id="PF04023">
    <property type="entry name" value="FeoA"/>
    <property type="match status" value="1"/>
</dbReference>
<dbReference type="RefSeq" id="WP_055660915.1">
    <property type="nucleotide sequence ID" value="NZ_CXST01000004.1"/>
</dbReference>
<organism evidence="2 3">
    <name type="scientific">Roseibium aggregatum</name>
    <dbReference type="NCBI Taxonomy" id="187304"/>
    <lineage>
        <taxon>Bacteria</taxon>
        <taxon>Pseudomonadati</taxon>
        <taxon>Pseudomonadota</taxon>
        <taxon>Alphaproteobacteria</taxon>
        <taxon>Hyphomicrobiales</taxon>
        <taxon>Stappiaceae</taxon>
        <taxon>Roseibium</taxon>
    </lineage>
</organism>
<evidence type="ECO:0000259" key="1">
    <source>
        <dbReference type="Pfam" id="PF04023"/>
    </source>
</evidence>
<reference evidence="3" key="1">
    <citation type="submission" date="2015-07" db="EMBL/GenBank/DDBJ databases">
        <authorList>
            <person name="Rodrigo-Torres Lidia"/>
            <person name="Arahal R.David."/>
        </authorList>
    </citation>
    <scope>NUCLEOTIDE SEQUENCE [LARGE SCALE GENOMIC DNA]</scope>
    <source>
        <strain evidence="3">CECT 4801</strain>
    </source>
</reference>
<keyword evidence="3" id="KW-1185">Reference proteome</keyword>